<evidence type="ECO:0000256" key="9">
    <source>
        <dbReference type="ARBA" id="ARBA00022763"/>
    </source>
</evidence>
<dbReference type="InterPro" id="IPR050116">
    <property type="entry name" value="DNA_polymerase-Y"/>
</dbReference>
<dbReference type="Pfam" id="PF21999">
    <property type="entry name" value="IMS_HHH_1"/>
    <property type="match status" value="1"/>
</dbReference>
<dbReference type="PANTHER" id="PTHR11076">
    <property type="entry name" value="DNA REPAIR POLYMERASE UMUC / TRANSFERASE FAMILY MEMBER"/>
    <property type="match status" value="1"/>
</dbReference>
<keyword evidence="11 15" id="KW-0239">DNA-directed DNA polymerase</keyword>
<comment type="function">
    <text evidence="15">Poorly processive, error-prone DNA polymerase involved in untargeted mutagenesis. Copies undamaged DNA at stalled replication forks, which arise in vivo from mismatched or misaligned primer ends. These misaligned primers can be extended by PolIV. Exhibits no 3'-5' exonuclease (proofreading) activity. May be involved in translesional synthesis, in conjunction with the beta clamp from PolIII.</text>
</comment>
<dbReference type="EC" id="2.7.7.7" evidence="15"/>
<dbReference type="AlphaFoldDB" id="A0A941CMT3"/>
<keyword evidence="13 15" id="KW-0234">DNA repair</keyword>
<dbReference type="NCBIfam" id="NF002677">
    <property type="entry name" value="PRK02406.1"/>
    <property type="match status" value="1"/>
</dbReference>
<keyword evidence="4 15" id="KW-0963">Cytoplasm</keyword>
<dbReference type="Gene3D" id="3.30.70.270">
    <property type="match status" value="1"/>
</dbReference>
<keyword evidence="6 15" id="KW-0548">Nucleotidyltransferase</keyword>
<evidence type="ECO:0000256" key="13">
    <source>
        <dbReference type="ARBA" id="ARBA00023204"/>
    </source>
</evidence>
<feature type="binding site" evidence="15">
    <location>
        <position position="9"/>
    </location>
    <ligand>
        <name>Mg(2+)</name>
        <dbReference type="ChEBI" id="CHEBI:18420"/>
    </ligand>
</feature>
<dbReference type="GO" id="GO:0006281">
    <property type="term" value="P:DNA repair"/>
    <property type="evidence" value="ECO:0007669"/>
    <property type="project" value="UniProtKB-UniRule"/>
</dbReference>
<organism evidence="17 18">
    <name type="scientific">Proteiniclasticum sediminis</name>
    <dbReference type="NCBI Taxonomy" id="2804028"/>
    <lineage>
        <taxon>Bacteria</taxon>
        <taxon>Bacillati</taxon>
        <taxon>Bacillota</taxon>
        <taxon>Clostridia</taxon>
        <taxon>Eubacteriales</taxon>
        <taxon>Clostridiaceae</taxon>
        <taxon>Proteiniclasticum</taxon>
    </lineage>
</organism>
<dbReference type="SUPFAM" id="SSF56672">
    <property type="entry name" value="DNA/RNA polymerases"/>
    <property type="match status" value="1"/>
</dbReference>
<evidence type="ECO:0000256" key="5">
    <source>
        <dbReference type="ARBA" id="ARBA00022679"/>
    </source>
</evidence>
<feature type="site" description="Substrate discrimination" evidence="15">
    <location>
        <position position="14"/>
    </location>
</feature>
<sequence length="401" mass="44582">MDKVIFLVDMNAFFITCETLRHPELAGNPSAVAGSPEKRTGIILAANYEARACGVKTAMPVQEALRKCPTLILVPPDHAYYEQLSCQVMDYLSRYSPLLEQNSIDEAWLDMSGTEGLFGPPEEAAEKIQSGLRQELGLWCSIGIAPNKFLAKMASEMKKPLGITRLAVSDLPARLWPQPVGTMYGVGRKTTEELLKMNIRTIGDLAETPVERLLKKFGKAGYQMHQHARGIDPSPLTPHTADEVKSIGKSVTLAKDITALEEASAILTQLADEVSIRARHKQKKGHTVQITLKYHDFSLITRQCSISETNLAKRIRDAGLSLLEKNWDPKKPVRLLGISLGDFDPPVKGEQLSLFLTPDEEKAPTDVREQKEEKLQNTLDELHQKFGDQSVSWGSFRKPTK</sequence>
<comment type="cofactor">
    <cofactor evidence="15">
        <name>Mg(2+)</name>
        <dbReference type="ChEBI" id="CHEBI:18420"/>
    </cofactor>
    <text evidence="15">Binds 2 magnesium ions per subunit.</text>
</comment>
<keyword evidence="8 15" id="KW-0479">Metal-binding</keyword>
<dbReference type="PANTHER" id="PTHR11076:SF35">
    <property type="entry name" value="DNA REPAIR PROTEIN HOMOLOG YOBH"/>
    <property type="match status" value="1"/>
</dbReference>
<dbReference type="PROSITE" id="PS50173">
    <property type="entry name" value="UMUC"/>
    <property type="match status" value="1"/>
</dbReference>
<comment type="similarity">
    <text evidence="2 15">Belongs to the DNA polymerase type-Y family.</text>
</comment>
<comment type="catalytic activity">
    <reaction evidence="14 15">
        <text>DNA(n) + a 2'-deoxyribonucleoside 5'-triphosphate = DNA(n+1) + diphosphate</text>
        <dbReference type="Rhea" id="RHEA:22508"/>
        <dbReference type="Rhea" id="RHEA-COMP:17339"/>
        <dbReference type="Rhea" id="RHEA-COMP:17340"/>
        <dbReference type="ChEBI" id="CHEBI:33019"/>
        <dbReference type="ChEBI" id="CHEBI:61560"/>
        <dbReference type="ChEBI" id="CHEBI:173112"/>
        <dbReference type="EC" id="2.7.7.7"/>
    </reaction>
</comment>
<evidence type="ECO:0000256" key="4">
    <source>
        <dbReference type="ARBA" id="ARBA00022490"/>
    </source>
</evidence>
<dbReference type="GO" id="GO:0042276">
    <property type="term" value="P:error-prone translesion synthesis"/>
    <property type="evidence" value="ECO:0007669"/>
    <property type="project" value="TreeGrafter"/>
</dbReference>
<feature type="active site" evidence="15">
    <location>
        <position position="106"/>
    </location>
</feature>
<dbReference type="InterPro" id="IPR022880">
    <property type="entry name" value="DNApol_IV"/>
</dbReference>
<keyword evidence="5 15" id="KW-0808">Transferase</keyword>
<dbReference type="Pfam" id="PF11799">
    <property type="entry name" value="IMS_C"/>
    <property type="match status" value="1"/>
</dbReference>
<comment type="caution">
    <text evidence="17">The sequence shown here is derived from an EMBL/GenBank/DDBJ whole genome shotgun (WGS) entry which is preliminary data.</text>
</comment>
<reference evidence="17" key="1">
    <citation type="submission" date="2021-04" db="EMBL/GenBank/DDBJ databases">
        <title>Proteiniclasticum sedimins sp. nov., an obligate anaerobic bacterium isolated from anaerobic sludge.</title>
        <authorList>
            <person name="Liu J."/>
        </authorList>
    </citation>
    <scope>NUCLEOTIDE SEQUENCE</scope>
    <source>
        <strain evidence="17">BAD-10</strain>
    </source>
</reference>
<keyword evidence="7 15" id="KW-0235">DNA replication</keyword>
<dbReference type="GO" id="GO:0000287">
    <property type="term" value="F:magnesium ion binding"/>
    <property type="evidence" value="ECO:0007669"/>
    <property type="project" value="UniProtKB-UniRule"/>
</dbReference>
<dbReference type="InterPro" id="IPR043128">
    <property type="entry name" value="Rev_trsase/Diguanyl_cyclase"/>
</dbReference>
<dbReference type="GO" id="GO:0003887">
    <property type="term" value="F:DNA-directed DNA polymerase activity"/>
    <property type="evidence" value="ECO:0007669"/>
    <property type="project" value="UniProtKB-UniRule"/>
</dbReference>
<evidence type="ECO:0000313" key="17">
    <source>
        <dbReference type="EMBL" id="MBR0575566.1"/>
    </source>
</evidence>
<dbReference type="EMBL" id="JAGSCS010000003">
    <property type="protein sequence ID" value="MBR0575566.1"/>
    <property type="molecule type" value="Genomic_DNA"/>
</dbReference>
<feature type="domain" description="UmuC" evidence="16">
    <location>
        <begin position="5"/>
        <end position="187"/>
    </location>
</feature>
<evidence type="ECO:0000256" key="1">
    <source>
        <dbReference type="ARBA" id="ARBA00004496"/>
    </source>
</evidence>
<comment type="subcellular location">
    <subcellularLocation>
        <location evidence="1 15">Cytoplasm</location>
    </subcellularLocation>
</comment>
<evidence type="ECO:0000256" key="7">
    <source>
        <dbReference type="ARBA" id="ARBA00022705"/>
    </source>
</evidence>
<proteinExistence type="inferred from homology"/>
<evidence type="ECO:0000313" key="18">
    <source>
        <dbReference type="Proteomes" id="UP000675379"/>
    </source>
</evidence>
<keyword evidence="10 15" id="KW-0460">Magnesium</keyword>
<evidence type="ECO:0000256" key="15">
    <source>
        <dbReference type="HAMAP-Rule" id="MF_01113"/>
    </source>
</evidence>
<evidence type="ECO:0000259" key="16">
    <source>
        <dbReference type="PROSITE" id="PS50173"/>
    </source>
</evidence>
<keyword evidence="9 15" id="KW-0227">DNA damage</keyword>
<keyword evidence="18" id="KW-1185">Reference proteome</keyword>
<dbReference type="CDD" id="cd03586">
    <property type="entry name" value="PolY_Pol_IV_kappa"/>
    <property type="match status" value="1"/>
</dbReference>
<evidence type="ECO:0000256" key="3">
    <source>
        <dbReference type="ARBA" id="ARBA00022457"/>
    </source>
</evidence>
<protein>
    <recommendedName>
        <fullName evidence="15">DNA polymerase IV</fullName>
        <shortName evidence="15">Pol IV</shortName>
        <ecNumber evidence="15">2.7.7.7</ecNumber>
    </recommendedName>
</protein>
<dbReference type="GO" id="GO:0006261">
    <property type="term" value="P:DNA-templated DNA replication"/>
    <property type="evidence" value="ECO:0007669"/>
    <property type="project" value="UniProtKB-UniRule"/>
</dbReference>
<evidence type="ECO:0000256" key="14">
    <source>
        <dbReference type="ARBA" id="ARBA00049244"/>
    </source>
</evidence>
<keyword evidence="3 15" id="KW-0515">Mutator protein</keyword>
<dbReference type="HAMAP" id="MF_01113">
    <property type="entry name" value="DNApol_IV"/>
    <property type="match status" value="1"/>
</dbReference>
<dbReference type="RefSeq" id="WP_211800080.1">
    <property type="nucleotide sequence ID" value="NZ_JAGSCS010000003.1"/>
</dbReference>
<dbReference type="SUPFAM" id="SSF100879">
    <property type="entry name" value="Lesion bypass DNA polymerase (Y-family), little finger domain"/>
    <property type="match status" value="1"/>
</dbReference>
<feature type="binding site" evidence="15">
    <location>
        <position position="105"/>
    </location>
    <ligand>
        <name>Mg(2+)</name>
        <dbReference type="ChEBI" id="CHEBI:18420"/>
    </ligand>
</feature>
<dbReference type="InterPro" id="IPR001126">
    <property type="entry name" value="UmuC"/>
</dbReference>
<dbReference type="Proteomes" id="UP000675379">
    <property type="component" value="Unassembled WGS sequence"/>
</dbReference>
<dbReference type="GO" id="GO:0003684">
    <property type="term" value="F:damaged DNA binding"/>
    <property type="evidence" value="ECO:0007669"/>
    <property type="project" value="InterPro"/>
</dbReference>
<dbReference type="Gene3D" id="3.30.1490.100">
    <property type="entry name" value="DNA polymerase, Y-family, little finger domain"/>
    <property type="match status" value="1"/>
</dbReference>
<name>A0A941CMT3_9CLOT</name>
<dbReference type="NCBIfam" id="NF002848">
    <property type="entry name" value="PRK03103.1"/>
    <property type="match status" value="1"/>
</dbReference>
<evidence type="ECO:0000256" key="2">
    <source>
        <dbReference type="ARBA" id="ARBA00010945"/>
    </source>
</evidence>
<dbReference type="GO" id="GO:0005829">
    <property type="term" value="C:cytosol"/>
    <property type="evidence" value="ECO:0007669"/>
    <property type="project" value="TreeGrafter"/>
</dbReference>
<dbReference type="Pfam" id="PF00817">
    <property type="entry name" value="IMS"/>
    <property type="match status" value="1"/>
</dbReference>
<evidence type="ECO:0000256" key="10">
    <source>
        <dbReference type="ARBA" id="ARBA00022842"/>
    </source>
</evidence>
<evidence type="ECO:0000256" key="12">
    <source>
        <dbReference type="ARBA" id="ARBA00023125"/>
    </source>
</evidence>
<dbReference type="InterPro" id="IPR053848">
    <property type="entry name" value="IMS_HHH_1"/>
</dbReference>
<dbReference type="InterPro" id="IPR043502">
    <property type="entry name" value="DNA/RNA_pol_sf"/>
</dbReference>
<gene>
    <name evidence="15 17" type="primary">dinB</name>
    <name evidence="17" type="ORF">KCG48_04335</name>
</gene>
<accession>A0A941CMT3</accession>
<keyword evidence="12 15" id="KW-0238">DNA-binding</keyword>
<dbReference type="Gene3D" id="1.10.150.20">
    <property type="entry name" value="5' to 3' exonuclease, C-terminal subdomain"/>
    <property type="match status" value="1"/>
</dbReference>
<dbReference type="Gene3D" id="3.40.1170.60">
    <property type="match status" value="1"/>
</dbReference>
<evidence type="ECO:0000256" key="8">
    <source>
        <dbReference type="ARBA" id="ARBA00022723"/>
    </source>
</evidence>
<comment type="subunit">
    <text evidence="15">Monomer.</text>
</comment>
<dbReference type="InterPro" id="IPR017961">
    <property type="entry name" value="DNA_pol_Y-fam_little_finger"/>
</dbReference>
<evidence type="ECO:0000256" key="11">
    <source>
        <dbReference type="ARBA" id="ARBA00022932"/>
    </source>
</evidence>
<dbReference type="GO" id="GO:0009432">
    <property type="term" value="P:SOS response"/>
    <property type="evidence" value="ECO:0007669"/>
    <property type="project" value="TreeGrafter"/>
</dbReference>
<evidence type="ECO:0000256" key="6">
    <source>
        <dbReference type="ARBA" id="ARBA00022695"/>
    </source>
</evidence>
<dbReference type="InterPro" id="IPR036775">
    <property type="entry name" value="DNA_pol_Y-fam_lit_finger_sf"/>
</dbReference>